<keyword evidence="11" id="KW-0479">Metal-binding</keyword>
<dbReference type="EMBL" id="DTDV01000019">
    <property type="protein sequence ID" value="HGK24319.1"/>
    <property type="molecule type" value="Genomic_DNA"/>
</dbReference>
<evidence type="ECO:0000256" key="6">
    <source>
        <dbReference type="ARBA" id="ARBA00022801"/>
    </source>
</evidence>
<evidence type="ECO:0000313" key="13">
    <source>
        <dbReference type="EMBL" id="HGK24319.1"/>
    </source>
</evidence>
<dbReference type="SMART" id="SM00228">
    <property type="entry name" value="PDZ"/>
    <property type="match status" value="1"/>
</dbReference>
<organism evidence="13">
    <name type="scientific">Dictyoglomus thermophilum</name>
    <dbReference type="NCBI Taxonomy" id="14"/>
    <lineage>
        <taxon>Bacteria</taxon>
        <taxon>Pseudomonadati</taxon>
        <taxon>Dictyoglomota</taxon>
        <taxon>Dictyoglomia</taxon>
        <taxon>Dictyoglomales</taxon>
        <taxon>Dictyoglomaceae</taxon>
        <taxon>Dictyoglomus</taxon>
    </lineage>
</organism>
<accession>A0A7V4DXN3</accession>
<keyword evidence="6 11" id="KW-0378">Hydrolase</keyword>
<protein>
    <recommendedName>
        <fullName evidence="11">Zinc metalloprotease</fullName>
        <ecNumber evidence="11">3.4.24.-</ecNumber>
    </recommendedName>
</protein>
<dbReference type="NCBIfam" id="TIGR00054">
    <property type="entry name" value="RIP metalloprotease RseP"/>
    <property type="match status" value="1"/>
</dbReference>
<dbReference type="OMA" id="EYGHFWA"/>
<evidence type="ECO:0000256" key="2">
    <source>
        <dbReference type="ARBA" id="ARBA00004141"/>
    </source>
</evidence>
<dbReference type="InterPro" id="IPR001478">
    <property type="entry name" value="PDZ"/>
</dbReference>
<evidence type="ECO:0000256" key="11">
    <source>
        <dbReference type="RuleBase" id="RU362031"/>
    </source>
</evidence>
<dbReference type="CDD" id="cd23081">
    <property type="entry name" value="cpPDZ_EcRseP-like"/>
    <property type="match status" value="1"/>
</dbReference>
<comment type="caution">
    <text evidence="13">The sequence shown here is derived from an EMBL/GenBank/DDBJ whole genome shotgun (WGS) entry which is preliminary data.</text>
</comment>
<name>A0A7V4DXN3_DICTH</name>
<evidence type="ECO:0000259" key="12">
    <source>
        <dbReference type="PROSITE" id="PS50106"/>
    </source>
</evidence>
<dbReference type="SUPFAM" id="SSF50156">
    <property type="entry name" value="PDZ domain-like"/>
    <property type="match status" value="1"/>
</dbReference>
<evidence type="ECO:0000256" key="10">
    <source>
        <dbReference type="ARBA" id="ARBA00023136"/>
    </source>
</evidence>
<dbReference type="InterPro" id="IPR036034">
    <property type="entry name" value="PDZ_sf"/>
</dbReference>
<evidence type="ECO:0000256" key="4">
    <source>
        <dbReference type="ARBA" id="ARBA00022670"/>
    </source>
</evidence>
<dbReference type="PANTHER" id="PTHR42837:SF2">
    <property type="entry name" value="MEMBRANE METALLOPROTEASE ARASP2, CHLOROPLASTIC-RELATED"/>
    <property type="match status" value="1"/>
</dbReference>
<feature type="transmembrane region" description="Helical" evidence="11">
    <location>
        <begin position="267"/>
        <end position="288"/>
    </location>
</feature>
<evidence type="ECO:0000256" key="5">
    <source>
        <dbReference type="ARBA" id="ARBA00022692"/>
    </source>
</evidence>
<feature type="transmembrane region" description="Helical" evidence="11">
    <location>
        <begin position="322"/>
        <end position="344"/>
    </location>
</feature>
<dbReference type="InterPro" id="IPR004387">
    <property type="entry name" value="Pept_M50_Zn"/>
</dbReference>
<keyword evidence="9 11" id="KW-0482">Metalloprotease</keyword>
<dbReference type="GO" id="GO:0004222">
    <property type="term" value="F:metalloendopeptidase activity"/>
    <property type="evidence" value="ECO:0007669"/>
    <property type="project" value="InterPro"/>
</dbReference>
<keyword evidence="4 13" id="KW-0645">Protease</keyword>
<proteinExistence type="inferred from homology"/>
<gene>
    <name evidence="13" type="primary">rseP</name>
    <name evidence="13" type="ORF">ENU78_07830</name>
</gene>
<dbReference type="InterPro" id="IPR008915">
    <property type="entry name" value="Peptidase_M50"/>
</dbReference>
<dbReference type="PROSITE" id="PS50106">
    <property type="entry name" value="PDZ"/>
    <property type="match status" value="1"/>
</dbReference>
<dbReference type="CDD" id="cd06163">
    <property type="entry name" value="S2P-M50_PDZ_RseP-like"/>
    <property type="match status" value="1"/>
</dbReference>
<comment type="subcellular location">
    <subcellularLocation>
        <location evidence="2">Membrane</location>
        <topology evidence="2">Multi-pass membrane protein</topology>
    </subcellularLocation>
</comment>
<dbReference type="GO" id="GO:0046872">
    <property type="term" value="F:metal ion binding"/>
    <property type="evidence" value="ECO:0007669"/>
    <property type="project" value="UniProtKB-KW"/>
</dbReference>
<evidence type="ECO:0000256" key="7">
    <source>
        <dbReference type="ARBA" id="ARBA00022833"/>
    </source>
</evidence>
<comment type="similarity">
    <text evidence="3 11">Belongs to the peptidase M50B family.</text>
</comment>
<dbReference type="Pfam" id="PF17820">
    <property type="entry name" value="PDZ_6"/>
    <property type="match status" value="1"/>
</dbReference>
<dbReference type="AlphaFoldDB" id="A0A7V4DXN3"/>
<keyword evidence="5 11" id="KW-0812">Transmembrane</keyword>
<reference evidence="13" key="1">
    <citation type="journal article" date="2020" name="mSystems">
        <title>Genome- and Community-Level Interaction Insights into Carbon Utilization and Element Cycling Functions of Hydrothermarchaeota in Hydrothermal Sediment.</title>
        <authorList>
            <person name="Zhou Z."/>
            <person name="Liu Y."/>
            <person name="Xu W."/>
            <person name="Pan J."/>
            <person name="Luo Z.H."/>
            <person name="Li M."/>
        </authorList>
    </citation>
    <scope>NUCLEOTIDE SEQUENCE [LARGE SCALE GENOMIC DNA]</scope>
    <source>
        <strain evidence="13">SpSt-70</strain>
    </source>
</reference>
<dbReference type="InterPro" id="IPR041489">
    <property type="entry name" value="PDZ_6"/>
</dbReference>
<feature type="transmembrane region" description="Helical" evidence="11">
    <location>
        <begin position="95"/>
        <end position="121"/>
    </location>
</feature>
<comment type="cofactor">
    <cofactor evidence="1 11">
        <name>Zn(2+)</name>
        <dbReference type="ChEBI" id="CHEBI:29105"/>
    </cofactor>
</comment>
<evidence type="ECO:0000256" key="1">
    <source>
        <dbReference type="ARBA" id="ARBA00001947"/>
    </source>
</evidence>
<dbReference type="Pfam" id="PF02163">
    <property type="entry name" value="Peptidase_M50"/>
    <property type="match status" value="1"/>
</dbReference>
<keyword evidence="10 11" id="KW-0472">Membrane</keyword>
<evidence type="ECO:0000256" key="8">
    <source>
        <dbReference type="ARBA" id="ARBA00022989"/>
    </source>
</evidence>
<sequence>MELILFLILFGLLTIPHEFGHFIFAKIFGVKVYEYAIGFGPKILEIKGKETRFVLRLIPIGGFVKMAGVDDINLPEFEEVPENRRFYRKAPWQRFLILFAGSFMNFVFAIILFISIFLIGIPQPIPVVDKVLENKPASMAGIMPGDRLLYINGQKIEDISDAVRLITGSIKAPGEEKFIEVTLERDGNILTFRVKPEWSEERKGGVIGIVFKTVPKKYSLPASVKNGILMFVNALLLIFYVFKALFSGAQGVSITGPIGIAKMTGEVASMGLIYYLNFIALLSVQIGIFNLLPIPALDGGRILFIIIEKVRGKPIETSKEEIIHWVGFLILLFLMLLVTFFDILNLRK</sequence>
<dbReference type="GO" id="GO:0016020">
    <property type="term" value="C:membrane"/>
    <property type="evidence" value="ECO:0007669"/>
    <property type="project" value="UniProtKB-SubCell"/>
</dbReference>
<feature type="transmembrane region" description="Helical" evidence="11">
    <location>
        <begin position="227"/>
        <end position="246"/>
    </location>
</feature>
<feature type="domain" description="PDZ" evidence="12">
    <location>
        <begin position="127"/>
        <end position="160"/>
    </location>
</feature>
<evidence type="ECO:0000256" key="9">
    <source>
        <dbReference type="ARBA" id="ARBA00023049"/>
    </source>
</evidence>
<dbReference type="Gene3D" id="2.30.42.10">
    <property type="match status" value="1"/>
</dbReference>
<dbReference type="EC" id="3.4.24.-" evidence="11"/>
<keyword evidence="7 11" id="KW-0862">Zinc</keyword>
<dbReference type="GO" id="GO:0006508">
    <property type="term" value="P:proteolysis"/>
    <property type="evidence" value="ECO:0007669"/>
    <property type="project" value="UniProtKB-KW"/>
</dbReference>
<evidence type="ECO:0000256" key="3">
    <source>
        <dbReference type="ARBA" id="ARBA00007931"/>
    </source>
</evidence>
<dbReference type="PANTHER" id="PTHR42837">
    <property type="entry name" value="REGULATOR OF SIGMA-E PROTEASE RSEP"/>
    <property type="match status" value="1"/>
</dbReference>
<keyword evidence="8 11" id="KW-1133">Transmembrane helix</keyword>